<comment type="caution">
    <text evidence="1">The sequence shown here is derived from an EMBL/GenBank/DDBJ whole genome shotgun (WGS) entry which is preliminary data.</text>
</comment>
<accession>A0A5C6CA65</accession>
<dbReference type="OrthoDB" id="127333at2"/>
<dbReference type="RefSeq" id="WP_146596160.1">
    <property type="nucleotide sequence ID" value="NZ_SJPT01000007.1"/>
</dbReference>
<name>A0A5C6CA65_9BACT</name>
<dbReference type="AlphaFoldDB" id="A0A5C6CA65"/>
<proteinExistence type="predicted"/>
<sequence length="467" mass="50911">MLALRSSHSPCYGMDRRGFLRVGAAGVVGTTLPGLAATANDSPTSREGFGRAKSVLIVMLSGGPSQLDMLDPKPEAPEEVRGEFSPIPTTIPGVNVCEHLPKLAQQTDRWSLVRTLAHREHNHLLATHVALTGRPTPLPRGGSDLDRVETRNDFPNFAAALDFVRPRTDGIPTGVSLPNYMIEGPLTWPGQHAGFLGPKHDPWQIQGDPNDKDFRMQALAMRDGMSPARLQSRRQLLDELNHGRSAMPGVETDSLRDQQQIAFNLLTSGKMTQAFEISLESDETRDRYGRNKFGQSLLMSRRMIEAGVPIVQATMGIVQTWDTHTDNWGKLKNTLLPWLDQGLAALTDDLTASGLMDQTLVIVMGEFGRTPKVSTLPGQTLPGRDHWAHAYSGMFAGAGVRGGQVVGQTDAQAAYPVTRSWSPADICSTVFNSLGVDPEVRINDLLDRPHHLLNGTVISPLYTGRAT</sequence>
<dbReference type="Proteomes" id="UP000316304">
    <property type="component" value="Unassembled WGS sequence"/>
</dbReference>
<dbReference type="InterPro" id="IPR017850">
    <property type="entry name" value="Alkaline_phosphatase_core_sf"/>
</dbReference>
<organism evidence="1 2">
    <name type="scientific">Novipirellula galeiformis</name>
    <dbReference type="NCBI Taxonomy" id="2528004"/>
    <lineage>
        <taxon>Bacteria</taxon>
        <taxon>Pseudomonadati</taxon>
        <taxon>Planctomycetota</taxon>
        <taxon>Planctomycetia</taxon>
        <taxon>Pirellulales</taxon>
        <taxon>Pirellulaceae</taxon>
        <taxon>Novipirellula</taxon>
    </lineage>
</organism>
<reference evidence="1 2" key="1">
    <citation type="submission" date="2019-02" db="EMBL/GenBank/DDBJ databases">
        <title>Deep-cultivation of Planctomycetes and their phenomic and genomic characterization uncovers novel biology.</title>
        <authorList>
            <person name="Wiegand S."/>
            <person name="Jogler M."/>
            <person name="Boedeker C."/>
            <person name="Pinto D."/>
            <person name="Vollmers J."/>
            <person name="Rivas-Marin E."/>
            <person name="Kohn T."/>
            <person name="Peeters S.H."/>
            <person name="Heuer A."/>
            <person name="Rast P."/>
            <person name="Oberbeckmann S."/>
            <person name="Bunk B."/>
            <person name="Jeske O."/>
            <person name="Meyerdierks A."/>
            <person name="Storesund J.E."/>
            <person name="Kallscheuer N."/>
            <person name="Luecker S."/>
            <person name="Lage O.M."/>
            <person name="Pohl T."/>
            <person name="Merkel B.J."/>
            <person name="Hornburger P."/>
            <person name="Mueller R.-W."/>
            <person name="Bruemmer F."/>
            <person name="Labrenz M."/>
            <person name="Spormann A.M."/>
            <person name="Op Den Camp H."/>
            <person name="Overmann J."/>
            <person name="Amann R."/>
            <person name="Jetten M.S.M."/>
            <person name="Mascher T."/>
            <person name="Medema M.H."/>
            <person name="Devos D.P."/>
            <person name="Kaster A.-K."/>
            <person name="Ovreas L."/>
            <person name="Rohde M."/>
            <person name="Galperin M.Y."/>
            <person name="Jogler C."/>
        </authorList>
    </citation>
    <scope>NUCLEOTIDE SEQUENCE [LARGE SCALE GENOMIC DNA]</scope>
    <source>
        <strain evidence="1 2">Pla52o</strain>
    </source>
</reference>
<keyword evidence="2" id="KW-1185">Reference proteome</keyword>
<evidence type="ECO:0000313" key="2">
    <source>
        <dbReference type="Proteomes" id="UP000316304"/>
    </source>
</evidence>
<evidence type="ECO:0000313" key="1">
    <source>
        <dbReference type="EMBL" id="TWU21032.1"/>
    </source>
</evidence>
<dbReference type="PANTHER" id="PTHR43737">
    <property type="entry name" value="BLL7424 PROTEIN"/>
    <property type="match status" value="1"/>
</dbReference>
<evidence type="ECO:0008006" key="3">
    <source>
        <dbReference type="Google" id="ProtNLM"/>
    </source>
</evidence>
<gene>
    <name evidence="1" type="ORF">Pla52o_40640</name>
</gene>
<dbReference type="EMBL" id="SJPT01000007">
    <property type="protein sequence ID" value="TWU21032.1"/>
    <property type="molecule type" value="Genomic_DNA"/>
</dbReference>
<dbReference type="PANTHER" id="PTHR43737:SF1">
    <property type="entry name" value="DUF1501 DOMAIN-CONTAINING PROTEIN"/>
    <property type="match status" value="1"/>
</dbReference>
<dbReference type="InterPro" id="IPR010869">
    <property type="entry name" value="DUF1501"/>
</dbReference>
<dbReference type="InterPro" id="IPR006311">
    <property type="entry name" value="TAT_signal"/>
</dbReference>
<dbReference type="SUPFAM" id="SSF53649">
    <property type="entry name" value="Alkaline phosphatase-like"/>
    <property type="match status" value="1"/>
</dbReference>
<dbReference type="Pfam" id="PF07394">
    <property type="entry name" value="DUF1501"/>
    <property type="match status" value="1"/>
</dbReference>
<dbReference type="PROSITE" id="PS51318">
    <property type="entry name" value="TAT"/>
    <property type="match status" value="1"/>
</dbReference>
<protein>
    <recommendedName>
        <fullName evidence="3">DUF1501 domain-containing protein</fullName>
    </recommendedName>
</protein>